<evidence type="ECO:0000313" key="2">
    <source>
        <dbReference type="Proteomes" id="UP000078540"/>
    </source>
</evidence>
<dbReference type="STRING" id="520822.A0A195BJ97"/>
<dbReference type="Proteomes" id="UP000078540">
    <property type="component" value="Unassembled WGS sequence"/>
</dbReference>
<keyword evidence="2" id="KW-1185">Reference proteome</keyword>
<accession>A0A195BJ97</accession>
<dbReference type="CDD" id="cd21973">
    <property type="entry name" value="KLF6_7_N-like"/>
    <property type="match status" value="1"/>
</dbReference>
<dbReference type="AlphaFoldDB" id="A0A195BJ97"/>
<evidence type="ECO:0000313" key="1">
    <source>
        <dbReference type="EMBL" id="KYM84516.1"/>
    </source>
</evidence>
<organism evidence="1 2">
    <name type="scientific">Atta colombica</name>
    <dbReference type="NCBI Taxonomy" id="520822"/>
    <lineage>
        <taxon>Eukaryota</taxon>
        <taxon>Metazoa</taxon>
        <taxon>Ecdysozoa</taxon>
        <taxon>Arthropoda</taxon>
        <taxon>Hexapoda</taxon>
        <taxon>Insecta</taxon>
        <taxon>Pterygota</taxon>
        <taxon>Neoptera</taxon>
        <taxon>Endopterygota</taxon>
        <taxon>Hymenoptera</taxon>
        <taxon>Apocrita</taxon>
        <taxon>Aculeata</taxon>
        <taxon>Formicoidea</taxon>
        <taxon>Formicidae</taxon>
        <taxon>Myrmicinae</taxon>
        <taxon>Atta</taxon>
    </lineage>
</organism>
<gene>
    <name evidence="1" type="ORF">ALC53_05302</name>
</gene>
<reference evidence="1 2" key="1">
    <citation type="submission" date="2015-09" db="EMBL/GenBank/DDBJ databases">
        <title>Atta colombica WGS genome.</title>
        <authorList>
            <person name="Nygaard S."/>
            <person name="Hu H."/>
            <person name="Boomsma J."/>
            <person name="Zhang G."/>
        </authorList>
    </citation>
    <scope>NUCLEOTIDE SEQUENCE [LARGE SCALE GENOMIC DNA]</scope>
    <source>
        <strain evidence="1">Treedump-2</strain>
        <tissue evidence="1">Whole body</tissue>
    </source>
</reference>
<proteinExistence type="predicted"/>
<dbReference type="EMBL" id="KQ976464">
    <property type="protein sequence ID" value="KYM84516.1"/>
    <property type="molecule type" value="Genomic_DNA"/>
</dbReference>
<name>A0A195BJ97_9HYME</name>
<sequence length="205" mass="23967">MDTLLPSSNIFRELQDIHDTGYFSAQPSLEDHWQQMHQIRVLHNNKVPRVDKSNDLQRFHKVLTKVQTVIKLAYCTLFVLQIVHCRDSGSRTVRLAHQITMARWYLAMETSNEFLHGTFLPPSSLLPPSFLPLEYYSKHDKCKYLCLPRASLEHKLQRLQRFQQRSQQSLLKYPSAVIPQLSAKHIVIINTLVYLLALKSFNEKL</sequence>
<protein>
    <submittedName>
        <fullName evidence="1">Krueppel-like factor 6</fullName>
    </submittedName>
</protein>